<evidence type="ECO:0000313" key="2">
    <source>
        <dbReference type="Proteomes" id="UP001060085"/>
    </source>
</evidence>
<organism evidence="1 2">
    <name type="scientific">Catharanthus roseus</name>
    <name type="common">Madagascar periwinkle</name>
    <name type="synonym">Vinca rosea</name>
    <dbReference type="NCBI Taxonomy" id="4058"/>
    <lineage>
        <taxon>Eukaryota</taxon>
        <taxon>Viridiplantae</taxon>
        <taxon>Streptophyta</taxon>
        <taxon>Embryophyta</taxon>
        <taxon>Tracheophyta</taxon>
        <taxon>Spermatophyta</taxon>
        <taxon>Magnoliopsida</taxon>
        <taxon>eudicotyledons</taxon>
        <taxon>Gunneridae</taxon>
        <taxon>Pentapetalae</taxon>
        <taxon>asterids</taxon>
        <taxon>lamiids</taxon>
        <taxon>Gentianales</taxon>
        <taxon>Apocynaceae</taxon>
        <taxon>Rauvolfioideae</taxon>
        <taxon>Vinceae</taxon>
        <taxon>Catharanthinae</taxon>
        <taxon>Catharanthus</taxon>
    </lineage>
</organism>
<comment type="caution">
    <text evidence="1">The sequence shown here is derived from an EMBL/GenBank/DDBJ whole genome shotgun (WGS) entry which is preliminary data.</text>
</comment>
<keyword evidence="2" id="KW-1185">Reference proteome</keyword>
<proteinExistence type="predicted"/>
<dbReference type="EMBL" id="CM044702">
    <property type="protein sequence ID" value="KAI5676796.1"/>
    <property type="molecule type" value="Genomic_DNA"/>
</dbReference>
<evidence type="ECO:0000313" key="1">
    <source>
        <dbReference type="EMBL" id="KAI5676796.1"/>
    </source>
</evidence>
<sequence length="247" mass="28447">MSVQKKKSMSLRKNFLTQNLENKESLDYNINKTISFFDPTSYRCFDHFLKRTKLNSFALIFCRTTLEHPGTWTLKLGRNHTMKNVCVISFDGGLFLVVPCTSKCLSSRASLDDPLMHSDAKFDPSSYGFGMLNYVSLIDPNDVGFDLKCTLFDVLHDKFIGKYVEQCDYVLPFLGVFMSNVNDFTLHNQPETFDILPSIAKMTYSGKMVVTSAIRVQLRRFKIHWKSNSILDKLSKDTKNLFECFED</sequence>
<gene>
    <name evidence="1" type="ORF">M9H77_07746</name>
</gene>
<name>A0ACC0BW40_CATRO</name>
<accession>A0ACC0BW40</accession>
<dbReference type="Proteomes" id="UP001060085">
    <property type="component" value="Linkage Group LG02"/>
</dbReference>
<reference evidence="2" key="1">
    <citation type="journal article" date="2023" name="Nat. Plants">
        <title>Single-cell RNA sequencing provides a high-resolution roadmap for understanding the multicellular compartmentation of specialized metabolism.</title>
        <authorList>
            <person name="Sun S."/>
            <person name="Shen X."/>
            <person name="Li Y."/>
            <person name="Li Y."/>
            <person name="Wang S."/>
            <person name="Li R."/>
            <person name="Zhang H."/>
            <person name="Shen G."/>
            <person name="Guo B."/>
            <person name="Wei J."/>
            <person name="Xu J."/>
            <person name="St-Pierre B."/>
            <person name="Chen S."/>
            <person name="Sun C."/>
        </authorList>
    </citation>
    <scope>NUCLEOTIDE SEQUENCE [LARGE SCALE GENOMIC DNA]</scope>
</reference>
<protein>
    <submittedName>
        <fullName evidence="1">Uncharacterized protein</fullName>
    </submittedName>
</protein>